<dbReference type="Gramene" id="TVU09377">
    <property type="protein sequence ID" value="TVU09377"/>
    <property type="gene ID" value="EJB05_42848"/>
</dbReference>
<comment type="subcellular location">
    <subcellularLocation>
        <location evidence="2">Chromosome</location>
        <location evidence="2">Telomere</location>
    </subcellularLocation>
    <subcellularLocation>
        <location evidence="1">Nucleus</location>
    </subcellularLocation>
</comment>
<dbReference type="GO" id="GO:0045740">
    <property type="term" value="P:positive regulation of DNA replication"/>
    <property type="evidence" value="ECO:0007669"/>
    <property type="project" value="TreeGrafter"/>
</dbReference>
<dbReference type="Proteomes" id="UP000324897">
    <property type="component" value="Chromosome 3"/>
</dbReference>
<evidence type="ECO:0000256" key="4">
    <source>
        <dbReference type="ARBA" id="ARBA00016175"/>
    </source>
</evidence>
<evidence type="ECO:0000256" key="2">
    <source>
        <dbReference type="ARBA" id="ARBA00004574"/>
    </source>
</evidence>
<reference evidence="10 11" key="1">
    <citation type="journal article" date="2019" name="Sci. Rep.">
        <title>A high-quality genome of Eragrostis curvula grass provides insights into Poaceae evolution and supports new strategies to enhance forage quality.</title>
        <authorList>
            <person name="Carballo J."/>
            <person name="Santos B.A.C.M."/>
            <person name="Zappacosta D."/>
            <person name="Garbus I."/>
            <person name="Selva J.P."/>
            <person name="Gallo C.A."/>
            <person name="Diaz A."/>
            <person name="Albertini E."/>
            <person name="Caccamo M."/>
            <person name="Echenique V."/>
        </authorList>
    </citation>
    <scope>NUCLEOTIDE SEQUENCE [LARGE SCALE GENOMIC DNA]</scope>
    <source>
        <strain evidence="11">cv. Victoria</strain>
        <tissue evidence="10">Leaf</tissue>
    </source>
</reference>
<dbReference type="InterPro" id="IPR028262">
    <property type="entry name" value="CTC1_plant"/>
</dbReference>
<accession>A0A5J9TDU4</accession>
<name>A0A5J9TDU4_9POAL</name>
<dbReference type="PANTHER" id="PTHR14865:SF2">
    <property type="entry name" value="CST COMPLEX SUBUNIT CTC1"/>
    <property type="match status" value="1"/>
</dbReference>
<protein>
    <recommendedName>
        <fullName evidence="4">CST complex subunit CTC1</fullName>
    </recommendedName>
</protein>
<dbReference type="InterPro" id="IPR042617">
    <property type="entry name" value="CTC1-like"/>
</dbReference>
<dbReference type="PANTHER" id="PTHR14865">
    <property type="entry name" value="CST COMPLEX SUBUNIT CTC1"/>
    <property type="match status" value="1"/>
</dbReference>
<evidence type="ECO:0000313" key="11">
    <source>
        <dbReference type="Proteomes" id="UP000324897"/>
    </source>
</evidence>
<comment type="caution">
    <text evidence="10">The sequence shown here is derived from an EMBL/GenBank/DDBJ whole genome shotgun (WGS) entry which is preliminary data.</text>
</comment>
<dbReference type="EMBL" id="RWGY01000039">
    <property type="protein sequence ID" value="TVU09377.1"/>
    <property type="molecule type" value="Genomic_DNA"/>
</dbReference>
<dbReference type="GO" id="GO:0042162">
    <property type="term" value="F:telomeric DNA binding"/>
    <property type="evidence" value="ECO:0007669"/>
    <property type="project" value="TreeGrafter"/>
</dbReference>
<proteinExistence type="inferred from homology"/>
<keyword evidence="8" id="KW-0539">Nucleus</keyword>
<dbReference type="AlphaFoldDB" id="A0A5J9TDU4"/>
<feature type="compositionally biased region" description="Low complexity" evidence="9">
    <location>
        <begin position="55"/>
        <end position="69"/>
    </location>
</feature>
<organism evidence="10 11">
    <name type="scientific">Eragrostis curvula</name>
    <name type="common">weeping love grass</name>
    <dbReference type="NCBI Taxonomy" id="38414"/>
    <lineage>
        <taxon>Eukaryota</taxon>
        <taxon>Viridiplantae</taxon>
        <taxon>Streptophyta</taxon>
        <taxon>Embryophyta</taxon>
        <taxon>Tracheophyta</taxon>
        <taxon>Spermatophyta</taxon>
        <taxon>Magnoliopsida</taxon>
        <taxon>Liliopsida</taxon>
        <taxon>Poales</taxon>
        <taxon>Poaceae</taxon>
        <taxon>PACMAD clade</taxon>
        <taxon>Chloridoideae</taxon>
        <taxon>Eragrostideae</taxon>
        <taxon>Eragrostidinae</taxon>
        <taxon>Eragrostis</taxon>
    </lineage>
</organism>
<keyword evidence="11" id="KW-1185">Reference proteome</keyword>
<dbReference type="Pfam" id="PF15491">
    <property type="entry name" value="CTC1_2"/>
    <property type="match status" value="1"/>
</dbReference>
<evidence type="ECO:0000256" key="7">
    <source>
        <dbReference type="ARBA" id="ARBA00023125"/>
    </source>
</evidence>
<comment type="similarity">
    <text evidence="3">Belongs to the CTC1 family.</text>
</comment>
<dbReference type="GO" id="GO:0010833">
    <property type="term" value="P:telomere maintenance via telomere lengthening"/>
    <property type="evidence" value="ECO:0007669"/>
    <property type="project" value="TreeGrafter"/>
</dbReference>
<keyword evidence="5" id="KW-0158">Chromosome</keyword>
<feature type="compositionally biased region" description="Low complexity" evidence="9">
    <location>
        <begin position="34"/>
        <end position="48"/>
    </location>
</feature>
<evidence type="ECO:0000256" key="8">
    <source>
        <dbReference type="ARBA" id="ARBA00023242"/>
    </source>
</evidence>
<feature type="region of interest" description="Disordered" evidence="9">
    <location>
        <begin position="27"/>
        <end position="69"/>
    </location>
</feature>
<evidence type="ECO:0000313" key="10">
    <source>
        <dbReference type="EMBL" id="TVU09377.1"/>
    </source>
</evidence>
<evidence type="ECO:0000256" key="9">
    <source>
        <dbReference type="SAM" id="MobiDB-lite"/>
    </source>
</evidence>
<dbReference type="GO" id="GO:0003697">
    <property type="term" value="F:single-stranded DNA binding"/>
    <property type="evidence" value="ECO:0007669"/>
    <property type="project" value="TreeGrafter"/>
</dbReference>
<sequence length="1230" mass="134126">MEDPPPADPPRRLTVADLLLLRRPTTGASSLHFPSSSVPVPAAASTSPPRKKSKIAAAAASNPTSKPSTAPFAPISHPVLLSGTLSLPYAAFPAACRNNCFSFSDPSTSSPAASVCCCLIDFDPAALGREIRVLAWNYLPSLRLHGAAGVLEVVRWCLAEEPAPAPKPAFLATIPLNSAAKKPDLATHGCMFGVVRSVSAVFSMQRVKAGGTSSSVGFLAELVCCGCRQCLVSPPEGDQGHSFETVKFLYFLESASTWRPVLACLVGKLLHITGLKRQMVSVGEKGSYTMLVSSTNTAMAWCPSYRGNVPSELLPENCGGGYAGVITGIYMKGVVVELDDAVWLLIDDQQLPPPHSLRIGAVISVKNFRTISLKLSWTRIVMLATCSKTSITIKSFSLVDSKVYMKAESKSLLGKFVDSLDMPARFWISLLISCFKQKFTKLFSDKEILGSLNQSLMMTFCSHNCGSSSLGLNLEACKLVSVIPLSSFICKCESLWTSLMLKFWNDSEGVRKNQSQSRFLCDGISYPGSTTRIISSEDMDVVLAGSIKACPRSGRLQLVDSTGAIDIFIHNIPSTERLYGIYETGNYKIVLEGPVAYLDHYDVGDPLSCKAVFQQLPYSKRVHHLNIYIVVSWRELNHIGPSSHIPLHVNNSAMSFHLLKLSHKFPANNIPRQNMSGHSLYAEAIVLPYDLQVFGEGGCIKNAEGFRMSHSRLIGNSEASTEKVCKIPCSLSFGRTNLCGTLMSSYSGSDVTVTNERILLDFKKGSFVKYPLLRIGGCYLLQCPSGNHTAPMESCGCLKGGKVSLDSEDKLWSLVITSGGSIGIKETIGDQLSGVMSAKMDEPCSRNTIHDELKLVQPWNDFCLNSYFYLDFSCEAISKYTEEYNPVCHALNGLCASSGEILSVSSCIDIMTPKEASGSAKLQIEEVVQGDLITLQGNVENIHPHGCKEGRYMPGDEKYSICIHVTDNNHRVRLRGCLSKYSSLGIGPGAMVIFHRILLTKHELLLTSVTYIEVISISHADLNDGRVATVLMLVLDSYPNDLQTPKLTNHSKGPKVKVRLAGFILDDGSSLCCCWADDTRAELMLRLQEVAHLNASVGLKLSKDGSSTNLQHTVGSCLEKMLKKHTTVIVRNYGIPPDFSCRDLEVSSVSGKVLGRLEEKLLKFITLNACWKGTVNVTASVLNPDDLNGFDVEVPDFYPVKNTQMLWINEVIQVDPLQEAWRLYGDLVNC</sequence>
<keyword evidence="7" id="KW-0238">DNA-binding</keyword>
<gene>
    <name evidence="10" type="ORF">EJB05_42848</name>
</gene>
<evidence type="ECO:0000256" key="5">
    <source>
        <dbReference type="ARBA" id="ARBA00022454"/>
    </source>
</evidence>
<evidence type="ECO:0000256" key="3">
    <source>
        <dbReference type="ARBA" id="ARBA00006332"/>
    </source>
</evidence>
<keyword evidence="6" id="KW-0779">Telomere</keyword>
<dbReference type="GO" id="GO:1990879">
    <property type="term" value="C:CST complex"/>
    <property type="evidence" value="ECO:0007669"/>
    <property type="project" value="TreeGrafter"/>
</dbReference>
<evidence type="ECO:0000256" key="1">
    <source>
        <dbReference type="ARBA" id="ARBA00004123"/>
    </source>
</evidence>
<dbReference type="OrthoDB" id="2314520at2759"/>
<evidence type="ECO:0000256" key="6">
    <source>
        <dbReference type="ARBA" id="ARBA00022895"/>
    </source>
</evidence>